<dbReference type="GO" id="GO:0006412">
    <property type="term" value="P:translation"/>
    <property type="evidence" value="ECO:0007669"/>
    <property type="project" value="InterPro"/>
</dbReference>
<dbReference type="SUPFAM" id="SSF55174">
    <property type="entry name" value="Alpha-L RNA-binding motif"/>
    <property type="match status" value="1"/>
</dbReference>
<keyword evidence="3 6" id="KW-0694">RNA-binding</keyword>
<sequence>MAKYIGPKTKISRKFGELIYGNYNKSFEKKKYPPGQHGNNRRRNLKKSFYSIQLLEKQKVKYTYGILERQFRKMFYKASKKKGIKGEILLQLCESRLDNIVYRLKLSHSRPEARQLVSHRHITVNGKIVNIPSYNLKPGDKISLKEKSKKHKAIIYDSNRLLGSIKKWLSWDHHKMIGIFKSIPKRKQIPEKINENLIVELYSK</sequence>
<keyword evidence="2" id="KW-0699">rRNA-binding</keyword>
<dbReference type="PROSITE" id="PS50889">
    <property type="entry name" value="S4"/>
    <property type="match status" value="1"/>
</dbReference>
<dbReference type="EMBL" id="GEDC01027833">
    <property type="protein sequence ID" value="JAS09465.1"/>
    <property type="molecule type" value="Transcribed_RNA"/>
</dbReference>
<dbReference type="InterPro" id="IPR022801">
    <property type="entry name" value="Ribosomal_uS4"/>
</dbReference>
<dbReference type="NCBIfam" id="TIGR01017">
    <property type="entry name" value="rpsD_bact"/>
    <property type="match status" value="1"/>
</dbReference>
<evidence type="ECO:0000313" key="10">
    <source>
        <dbReference type="EMBL" id="JAS28499.1"/>
    </source>
</evidence>
<dbReference type="PANTHER" id="PTHR11831:SF4">
    <property type="entry name" value="SMALL RIBOSOMAL SUBUNIT PROTEIN US4M"/>
    <property type="match status" value="1"/>
</dbReference>
<reference evidence="9" key="1">
    <citation type="submission" date="2015-12" db="EMBL/GenBank/DDBJ databases">
        <title>De novo transcriptome assembly of four potential Pierce s Disease insect vectors from Arizona vineyards.</title>
        <authorList>
            <person name="Tassone E.E."/>
        </authorList>
    </citation>
    <scope>NUCLEOTIDE SEQUENCE</scope>
</reference>
<feature type="domain" description="Small ribosomal subunit protein uS4 N-terminal" evidence="8">
    <location>
        <begin position="3"/>
        <end position="94"/>
    </location>
</feature>
<dbReference type="Pfam" id="PF00163">
    <property type="entry name" value="Ribosomal_S4"/>
    <property type="match status" value="1"/>
</dbReference>
<keyword evidence="5" id="KW-0687">Ribonucleoprotein</keyword>
<evidence type="ECO:0000259" key="7">
    <source>
        <dbReference type="SMART" id="SM00363"/>
    </source>
</evidence>
<dbReference type="InterPro" id="IPR036986">
    <property type="entry name" value="S4_RNA-bd_sf"/>
</dbReference>
<dbReference type="InterPro" id="IPR005709">
    <property type="entry name" value="Ribosomal_uS4_bac-type"/>
</dbReference>
<evidence type="ECO:0000256" key="5">
    <source>
        <dbReference type="ARBA" id="ARBA00023274"/>
    </source>
</evidence>
<evidence type="ECO:0000259" key="8">
    <source>
        <dbReference type="SMART" id="SM01390"/>
    </source>
</evidence>
<dbReference type="InterPro" id="IPR001912">
    <property type="entry name" value="Ribosomal_uS4_N"/>
</dbReference>
<name>A0A1B6C894_9HEMI</name>
<dbReference type="AlphaFoldDB" id="A0A1B6C894"/>
<dbReference type="Pfam" id="PF01479">
    <property type="entry name" value="S4"/>
    <property type="match status" value="1"/>
</dbReference>
<dbReference type="Gene3D" id="3.10.290.10">
    <property type="entry name" value="RNA-binding S4 domain"/>
    <property type="match status" value="1"/>
</dbReference>
<dbReference type="PANTHER" id="PTHR11831">
    <property type="entry name" value="30S 40S RIBOSOMAL PROTEIN"/>
    <property type="match status" value="1"/>
</dbReference>
<dbReference type="SMART" id="SM01390">
    <property type="entry name" value="Ribosomal_S4"/>
    <property type="match status" value="1"/>
</dbReference>
<dbReference type="GO" id="GO:0003735">
    <property type="term" value="F:structural constituent of ribosome"/>
    <property type="evidence" value="ECO:0007669"/>
    <property type="project" value="InterPro"/>
</dbReference>
<evidence type="ECO:0000256" key="2">
    <source>
        <dbReference type="ARBA" id="ARBA00022730"/>
    </source>
</evidence>
<dbReference type="GO" id="GO:0015935">
    <property type="term" value="C:small ribosomal subunit"/>
    <property type="evidence" value="ECO:0007669"/>
    <property type="project" value="InterPro"/>
</dbReference>
<comment type="similarity">
    <text evidence="1">Belongs to the universal ribosomal protein uS4 family.</text>
</comment>
<gene>
    <name evidence="10" type="ORF">g.471</name>
    <name evidence="9" type="ORF">g.475</name>
</gene>
<dbReference type="SMART" id="SM00363">
    <property type="entry name" value="S4"/>
    <property type="match status" value="1"/>
</dbReference>
<keyword evidence="4" id="KW-0689">Ribosomal protein</keyword>
<dbReference type="NCBIfam" id="NF003717">
    <property type="entry name" value="PRK05327.1"/>
    <property type="match status" value="1"/>
</dbReference>
<dbReference type="GO" id="GO:0019843">
    <property type="term" value="F:rRNA binding"/>
    <property type="evidence" value="ECO:0007669"/>
    <property type="project" value="UniProtKB-KW"/>
</dbReference>
<evidence type="ECO:0000256" key="3">
    <source>
        <dbReference type="ARBA" id="ARBA00022884"/>
    </source>
</evidence>
<evidence type="ECO:0000256" key="4">
    <source>
        <dbReference type="ARBA" id="ARBA00022980"/>
    </source>
</evidence>
<feature type="domain" description="RNA-binding S4" evidence="7">
    <location>
        <begin position="95"/>
        <end position="159"/>
    </location>
</feature>
<dbReference type="InterPro" id="IPR002942">
    <property type="entry name" value="S4_RNA-bd"/>
</dbReference>
<dbReference type="HAMAP" id="MF_01306_B">
    <property type="entry name" value="Ribosomal_uS4_B"/>
    <property type="match status" value="1"/>
</dbReference>
<proteinExistence type="inferred from homology"/>
<dbReference type="Gene3D" id="1.10.1050.10">
    <property type="entry name" value="Ribosomal Protein S4 Delta 41, Chain A, domain 1"/>
    <property type="match status" value="1"/>
</dbReference>
<dbReference type="GO" id="GO:0042274">
    <property type="term" value="P:ribosomal small subunit biogenesis"/>
    <property type="evidence" value="ECO:0007669"/>
    <property type="project" value="TreeGrafter"/>
</dbReference>
<evidence type="ECO:0000313" key="9">
    <source>
        <dbReference type="EMBL" id="JAS09465.1"/>
    </source>
</evidence>
<evidence type="ECO:0000256" key="1">
    <source>
        <dbReference type="ARBA" id="ARBA00007465"/>
    </source>
</evidence>
<dbReference type="FunFam" id="3.10.290.10:FF:000001">
    <property type="entry name" value="30S ribosomal protein S4"/>
    <property type="match status" value="1"/>
</dbReference>
<accession>A0A1B6C894</accession>
<dbReference type="EMBL" id="GEDC01008799">
    <property type="protein sequence ID" value="JAS28499.1"/>
    <property type="molecule type" value="Transcribed_RNA"/>
</dbReference>
<evidence type="ECO:0000256" key="6">
    <source>
        <dbReference type="PROSITE-ProRule" id="PRU00182"/>
    </source>
</evidence>
<dbReference type="CDD" id="cd00165">
    <property type="entry name" value="S4"/>
    <property type="match status" value="1"/>
</dbReference>
<protein>
    <submittedName>
        <fullName evidence="9">Uncharacterized protein</fullName>
    </submittedName>
</protein>
<organism evidence="9">
    <name type="scientific">Clastoptera arizonana</name>
    <name type="common">Arizona spittle bug</name>
    <dbReference type="NCBI Taxonomy" id="38151"/>
    <lineage>
        <taxon>Eukaryota</taxon>
        <taxon>Metazoa</taxon>
        <taxon>Ecdysozoa</taxon>
        <taxon>Arthropoda</taxon>
        <taxon>Hexapoda</taxon>
        <taxon>Insecta</taxon>
        <taxon>Pterygota</taxon>
        <taxon>Neoptera</taxon>
        <taxon>Paraneoptera</taxon>
        <taxon>Hemiptera</taxon>
        <taxon>Auchenorrhyncha</taxon>
        <taxon>Cercopoidea</taxon>
        <taxon>Clastopteridae</taxon>
        <taxon>Clastoptera</taxon>
    </lineage>
</organism>